<dbReference type="RefSeq" id="WP_087984393.1">
    <property type="nucleotide sequence ID" value="NZ_FMBI01000030.1"/>
</dbReference>
<dbReference type="Proteomes" id="UP000195991">
    <property type="component" value="Unassembled WGS sequence"/>
</dbReference>
<feature type="coiled-coil region" evidence="1">
    <location>
        <begin position="516"/>
        <end position="546"/>
    </location>
</feature>
<name>A0A1C4E658_BACTU</name>
<dbReference type="PANTHER" id="PTHR34714">
    <property type="entry name" value="EGF-LIKE DOMAIN-CONTAINING PROTEIN"/>
    <property type="match status" value="1"/>
</dbReference>
<dbReference type="PANTHER" id="PTHR34714:SF2">
    <property type="entry name" value="EGF-LIKE DOMAIN-CONTAINING PROTEIN"/>
    <property type="match status" value="1"/>
</dbReference>
<evidence type="ECO:0000313" key="2">
    <source>
        <dbReference type="EMBL" id="SCC39001.1"/>
    </source>
</evidence>
<keyword evidence="1" id="KW-0175">Coiled coil</keyword>
<accession>A0A1C4E658</accession>
<dbReference type="EMBL" id="FMBI01000030">
    <property type="protein sequence ID" value="SCC39001.1"/>
    <property type="molecule type" value="Genomic_DNA"/>
</dbReference>
<sequence>MLAHKVDYKQLYEELLNNQHIPGTFYSSTTKTKYEIRSLFVDLGEVYKFIEENQLTPNMISIFADVVRIPDKFNCTLKDMQLVIRTRRVEIESDGKAEIRLDYKDGSKLAQLTIYGLELSGTLHTIPIYNQNSPSPYPIELRNKGVRLSDKDGTFTKEEITYVVPTPQFPKLFMSVFQVACLFYESQPDIAADQFNWLKAFTAQYKDLSSLCIQSTALLTILTANHGENTFVPLLDKDLYRDEIAAFLAAAQQFEEQYHRYLDRNLAIADRKAAATLMLQHEQDTLLFKETLINQAKDNLRSAQNAVESSLQQFEKQQHVVTIAKIDFEYGLKKYQYEQQMKMAFKMVSAVLNFAESIGSIIATGGTAAPGEIIDIINSLKEVIEAGGQLAALAQSLKECMEKLNELVELINKIYALAAEISKASTDMEFSEELLKKIQENEWELPKEDLTGEATWKIFQLKIAAALEDAIKKEVEGAREYLLSLDILAVYGQTLASNQVIIIRCSQELFRLLLEKHIHQADLARLKEYIKNLEGQESENEEMEQKLYQRYLDMKQILFVALANYKHAYKYWALRDSDVNPNILKDVSELKVDVATLHKDCMEALKQFNPPPQPFQNRTIEITDSNALETLKETREASWEINLNDSFFENEYRVRLKLMRIWLDGVDATSKVQIRITNSGHYYDDYKNKKFQFNTEPFNRGFSYVGSTIITDGTIAEEFAYDYFIPNPFTTWTIKVQDGPDLSKVTKIRMELAGSLVANYKKHNPVLNGLMESF</sequence>
<organism evidence="2 3">
    <name type="scientific">Bacillus thuringiensis</name>
    <dbReference type="NCBI Taxonomy" id="1428"/>
    <lineage>
        <taxon>Bacteria</taxon>
        <taxon>Bacillati</taxon>
        <taxon>Bacillota</taxon>
        <taxon>Bacilli</taxon>
        <taxon>Bacillales</taxon>
        <taxon>Bacillaceae</taxon>
        <taxon>Bacillus</taxon>
        <taxon>Bacillus cereus group</taxon>
    </lineage>
</organism>
<gene>
    <name evidence="2" type="ORF">BTT61001_02922</name>
</gene>
<dbReference type="AlphaFoldDB" id="A0A1C4E658"/>
<proteinExistence type="predicted"/>
<evidence type="ECO:0000256" key="1">
    <source>
        <dbReference type="SAM" id="Coils"/>
    </source>
</evidence>
<evidence type="ECO:0000313" key="3">
    <source>
        <dbReference type="Proteomes" id="UP000195991"/>
    </source>
</evidence>
<protein>
    <submittedName>
        <fullName evidence="2">Uncharacterized protein</fullName>
    </submittedName>
</protein>
<reference evidence="2 3" key="1">
    <citation type="submission" date="2016-08" db="EMBL/GenBank/DDBJ databases">
        <authorList>
            <person name="Seilhamer J.J."/>
        </authorList>
    </citation>
    <scope>NUCLEOTIDE SEQUENCE [LARGE SCALE GENOMIC DNA]</scope>
    <source>
        <strain evidence="2 3">IEBC_T61001</strain>
    </source>
</reference>
<feature type="coiled-coil region" evidence="1">
    <location>
        <begin position="390"/>
        <end position="441"/>
    </location>
</feature>